<dbReference type="EMBL" id="MU006096">
    <property type="protein sequence ID" value="KAF2838601.1"/>
    <property type="molecule type" value="Genomic_DNA"/>
</dbReference>
<feature type="region of interest" description="Disordered" evidence="1">
    <location>
        <begin position="265"/>
        <end position="415"/>
    </location>
</feature>
<protein>
    <submittedName>
        <fullName evidence="2">Uncharacterized protein</fullName>
    </submittedName>
</protein>
<dbReference type="OrthoDB" id="10249419at2759"/>
<evidence type="ECO:0000313" key="2">
    <source>
        <dbReference type="EMBL" id="KAF2838601.1"/>
    </source>
</evidence>
<feature type="compositionally biased region" description="Basic and acidic residues" evidence="1">
    <location>
        <begin position="365"/>
        <end position="383"/>
    </location>
</feature>
<evidence type="ECO:0000256" key="1">
    <source>
        <dbReference type="SAM" id="MobiDB-lite"/>
    </source>
</evidence>
<feature type="region of interest" description="Disordered" evidence="1">
    <location>
        <begin position="162"/>
        <end position="252"/>
    </location>
</feature>
<keyword evidence="3" id="KW-1185">Reference proteome</keyword>
<feature type="compositionally biased region" description="Polar residues" evidence="1">
    <location>
        <begin position="268"/>
        <end position="289"/>
    </location>
</feature>
<reference evidence="2" key="1">
    <citation type="journal article" date="2020" name="Stud. Mycol.">
        <title>101 Dothideomycetes genomes: a test case for predicting lifestyles and emergence of pathogens.</title>
        <authorList>
            <person name="Haridas S."/>
            <person name="Albert R."/>
            <person name="Binder M."/>
            <person name="Bloem J."/>
            <person name="Labutti K."/>
            <person name="Salamov A."/>
            <person name="Andreopoulos B."/>
            <person name="Baker S."/>
            <person name="Barry K."/>
            <person name="Bills G."/>
            <person name="Bluhm B."/>
            <person name="Cannon C."/>
            <person name="Castanera R."/>
            <person name="Culley D."/>
            <person name="Daum C."/>
            <person name="Ezra D."/>
            <person name="Gonzalez J."/>
            <person name="Henrissat B."/>
            <person name="Kuo A."/>
            <person name="Liang C."/>
            <person name="Lipzen A."/>
            <person name="Lutzoni F."/>
            <person name="Magnuson J."/>
            <person name="Mondo S."/>
            <person name="Nolan M."/>
            <person name="Ohm R."/>
            <person name="Pangilinan J."/>
            <person name="Park H.-J."/>
            <person name="Ramirez L."/>
            <person name="Alfaro M."/>
            <person name="Sun H."/>
            <person name="Tritt A."/>
            <person name="Yoshinaga Y."/>
            <person name="Zwiers L.-H."/>
            <person name="Turgeon B."/>
            <person name="Goodwin S."/>
            <person name="Spatafora J."/>
            <person name="Crous P."/>
            <person name="Grigoriev I."/>
        </authorList>
    </citation>
    <scope>NUCLEOTIDE SEQUENCE</scope>
    <source>
        <strain evidence="2">CBS 101060</strain>
    </source>
</reference>
<sequence>MDGNSVEVVYREDAEQQNQLAAPAPSRVLTWREGVTDTLDDDRSTVSRSSIGTMKKALTLAGEARSLAPSVVKQEGVAGSVRSSKPPSVARSASSPVVPTMTTVVQSSSTFGDVTAKKIIGTLLGAAAGAAVAYAMVKGEEDGARAEQEYIASIKVKESSRAASQAPVQYQQQQLEAPPAAQQQQLQQYPQPTYESPSRVGVQHRNISETESYYSSPPQRQQYAIEAPPARSYHAPTYTTVPPTRVGGEAQSYYQYENSEYIPAASVTGHSQSPRSIYSGTRSVSSPSALNGGGHEYMTPPATPEKEPSLISSFVPEEETHSSTYSKPKSSSGRTSHSTIKAPKSTVSTSTKTSKAKSSHSSSSHKSDRSDKTATRKSSHERSQYTPSPLGASAPLTPSDASTPSKPPSIIGSVLGREASDYHSAVGGGIVLEEMDSSDDIDTVVPSDSISQAGSSRSHRSRRSHHSHHSSRSPTRSHHSSHSKAKSSASRHSGSSRHSSHSKSSRREREDEFEIEEYKSETGSTSTVKPIRRKEESRGTVVSLPIRGITPSMVEGNSAVGKNRRSVVSLAY</sequence>
<proteinExistence type="predicted"/>
<feature type="compositionally biased region" description="Basic residues" evidence="1">
    <location>
        <begin position="457"/>
        <end position="485"/>
    </location>
</feature>
<feature type="compositionally biased region" description="Low complexity" evidence="1">
    <location>
        <begin position="162"/>
        <end position="192"/>
    </location>
</feature>
<dbReference type="PANTHER" id="PTHR35006">
    <property type="entry name" value="GLYOXALASE FAMILY PROTEIN (AFU_ORTHOLOGUE AFUA_5G14830)"/>
    <property type="match status" value="1"/>
</dbReference>
<dbReference type="Proteomes" id="UP000799429">
    <property type="component" value="Unassembled WGS sequence"/>
</dbReference>
<gene>
    <name evidence="2" type="ORF">M501DRAFT_1004377</name>
</gene>
<feature type="compositionally biased region" description="Low complexity" evidence="1">
    <location>
        <begin position="322"/>
        <end position="332"/>
    </location>
</feature>
<feature type="compositionally biased region" description="Low complexity" evidence="1">
    <location>
        <begin position="80"/>
        <end position="97"/>
    </location>
</feature>
<evidence type="ECO:0000313" key="3">
    <source>
        <dbReference type="Proteomes" id="UP000799429"/>
    </source>
</evidence>
<feature type="region of interest" description="Disordered" evidence="1">
    <location>
        <begin position="433"/>
        <end position="540"/>
    </location>
</feature>
<name>A0A9P4VMG1_9PEZI</name>
<feature type="compositionally biased region" description="Polar residues" evidence="1">
    <location>
        <begin position="209"/>
        <end position="222"/>
    </location>
</feature>
<feature type="compositionally biased region" description="Acidic residues" evidence="1">
    <location>
        <begin position="433"/>
        <end position="442"/>
    </location>
</feature>
<feature type="region of interest" description="Disordered" evidence="1">
    <location>
        <begin position="75"/>
        <end position="97"/>
    </location>
</feature>
<comment type="caution">
    <text evidence="2">The sequence shown here is derived from an EMBL/GenBank/DDBJ whole genome shotgun (WGS) entry which is preliminary data.</text>
</comment>
<feature type="compositionally biased region" description="Basic residues" evidence="1">
    <location>
        <begin position="494"/>
        <end position="504"/>
    </location>
</feature>
<accession>A0A9P4VMG1</accession>
<dbReference type="AlphaFoldDB" id="A0A9P4VMG1"/>
<feature type="compositionally biased region" description="Basic and acidic residues" evidence="1">
    <location>
        <begin position="505"/>
        <end position="520"/>
    </location>
</feature>
<organism evidence="2 3">
    <name type="scientific">Patellaria atrata CBS 101060</name>
    <dbReference type="NCBI Taxonomy" id="1346257"/>
    <lineage>
        <taxon>Eukaryota</taxon>
        <taxon>Fungi</taxon>
        <taxon>Dikarya</taxon>
        <taxon>Ascomycota</taxon>
        <taxon>Pezizomycotina</taxon>
        <taxon>Dothideomycetes</taxon>
        <taxon>Dothideomycetes incertae sedis</taxon>
        <taxon>Patellariales</taxon>
        <taxon>Patellariaceae</taxon>
        <taxon>Patellaria</taxon>
    </lineage>
</organism>
<feature type="compositionally biased region" description="Low complexity" evidence="1">
    <location>
        <begin position="344"/>
        <end position="353"/>
    </location>
</feature>
<dbReference type="PANTHER" id="PTHR35006:SF3">
    <property type="entry name" value="GLYOXALASE FAMILY PROTEIN (AFU_ORTHOLOGUE AFUA_3G06020)"/>
    <property type="match status" value="1"/>
</dbReference>